<dbReference type="PANTHER" id="PTHR47955:SF9">
    <property type="entry name" value="PREMNASPIRODIENE OXYGENASE-LIKE"/>
    <property type="match status" value="1"/>
</dbReference>
<comment type="caution">
    <text evidence="14">The sequence shown here is derived from an EMBL/GenBank/DDBJ whole genome shotgun (WGS) entry which is preliminary data.</text>
</comment>
<protein>
    <recommendedName>
        <fullName evidence="16">Cytochrome P450</fullName>
    </recommendedName>
</protein>
<feature type="transmembrane region" description="Helical" evidence="13">
    <location>
        <begin position="1151"/>
        <end position="1170"/>
    </location>
</feature>
<dbReference type="CDD" id="cd11072">
    <property type="entry name" value="CYP71-like"/>
    <property type="match status" value="1"/>
</dbReference>
<dbReference type="GO" id="GO:0051762">
    <property type="term" value="P:sesquiterpene biosynthetic process"/>
    <property type="evidence" value="ECO:0007669"/>
    <property type="project" value="UniProtKB-ARBA"/>
</dbReference>
<dbReference type="Gene3D" id="1.10.630.10">
    <property type="entry name" value="Cytochrome P450"/>
    <property type="match status" value="7"/>
</dbReference>
<dbReference type="PRINTS" id="PR00463">
    <property type="entry name" value="EP450I"/>
</dbReference>
<comment type="cofactor">
    <cofactor evidence="12">
        <name>heme</name>
        <dbReference type="ChEBI" id="CHEBI:30413"/>
    </cofactor>
</comment>
<evidence type="ECO:0000256" key="6">
    <source>
        <dbReference type="ARBA" id="ARBA00022723"/>
    </source>
</evidence>
<evidence type="ECO:0000256" key="4">
    <source>
        <dbReference type="ARBA" id="ARBA00022617"/>
    </source>
</evidence>
<evidence type="ECO:0000256" key="13">
    <source>
        <dbReference type="SAM" id="Phobius"/>
    </source>
</evidence>
<evidence type="ECO:0000256" key="9">
    <source>
        <dbReference type="ARBA" id="ARBA00023004"/>
    </source>
</evidence>
<dbReference type="GO" id="GO:0016712">
    <property type="term" value="F:oxidoreductase activity, acting on paired donors, with incorporation or reduction of molecular oxygen, reduced flavin or flavoprotein as one donor, and incorporation of one atom of oxygen"/>
    <property type="evidence" value="ECO:0007669"/>
    <property type="project" value="UniProtKB-ARBA"/>
</dbReference>
<feature type="transmembrane region" description="Helical" evidence="13">
    <location>
        <begin position="1268"/>
        <end position="1293"/>
    </location>
</feature>
<evidence type="ECO:0000256" key="1">
    <source>
        <dbReference type="ARBA" id="ARBA00004370"/>
    </source>
</evidence>
<evidence type="ECO:0000256" key="12">
    <source>
        <dbReference type="PIRSR" id="PIRSR602401-1"/>
    </source>
</evidence>
<accession>A0AAD5C7K9</accession>
<dbReference type="InterPro" id="IPR002401">
    <property type="entry name" value="Cyt_P450_E_grp-I"/>
</dbReference>
<dbReference type="GO" id="GO:0020037">
    <property type="term" value="F:heme binding"/>
    <property type="evidence" value="ECO:0007669"/>
    <property type="project" value="InterPro"/>
</dbReference>
<keyword evidence="7 13" id="KW-1133">Transmembrane helix</keyword>
<comment type="similarity">
    <text evidence="3">Belongs to the cytochrome P450 family.</text>
</comment>
<dbReference type="InterPro" id="IPR036396">
    <property type="entry name" value="Cyt_P450_sf"/>
</dbReference>
<dbReference type="SUPFAM" id="SSF48264">
    <property type="entry name" value="Cytochrome P450"/>
    <property type="match status" value="4"/>
</dbReference>
<dbReference type="PRINTS" id="PR00385">
    <property type="entry name" value="P450"/>
</dbReference>
<keyword evidence="10" id="KW-0503">Monooxygenase</keyword>
<feature type="transmembrane region" description="Helical" evidence="13">
    <location>
        <begin position="1177"/>
        <end position="1196"/>
    </location>
</feature>
<keyword evidence="11 13" id="KW-0472">Membrane</keyword>
<evidence type="ECO:0000256" key="7">
    <source>
        <dbReference type="ARBA" id="ARBA00022989"/>
    </source>
</evidence>
<evidence type="ECO:0000256" key="8">
    <source>
        <dbReference type="ARBA" id="ARBA00023002"/>
    </source>
</evidence>
<dbReference type="PANTHER" id="PTHR47955">
    <property type="entry name" value="CYTOCHROME P450 FAMILY 71 PROTEIN"/>
    <property type="match status" value="1"/>
</dbReference>
<proteinExistence type="inferred from homology"/>
<gene>
    <name evidence="14" type="ORF">M8C21_011236</name>
</gene>
<feature type="transmembrane region" description="Helical" evidence="13">
    <location>
        <begin position="7"/>
        <end position="26"/>
    </location>
</feature>
<evidence type="ECO:0000313" key="14">
    <source>
        <dbReference type="EMBL" id="KAI7736801.1"/>
    </source>
</evidence>
<keyword evidence="4 12" id="KW-0349">Heme</keyword>
<evidence type="ECO:0000313" key="15">
    <source>
        <dbReference type="Proteomes" id="UP001206925"/>
    </source>
</evidence>
<name>A0AAD5C7K9_AMBAR</name>
<evidence type="ECO:0008006" key="16">
    <source>
        <dbReference type="Google" id="ProtNLM"/>
    </source>
</evidence>
<sequence>MDIFTIFPSWLLTAASVLFMLFLYTLRSHRSSMAVTNYKLPPNPPKLPIIGNLHKLYGKHRHEALWQLSKEYGPVMQIHIGSKPFLIISSPAMAKQVLKTHDHIFCSRPLSKARKLLTYNYMDIAFSAPSDHQKEMRRILVSELLGPKRARSVNHVLGMEIESMVSFLSSHPPNVAVNLSKLILEMVKGAVCKVAFVGGYDVFPGTVALVNAWGIGRDPSIWGKNAAEFYPERFENLEVDFEFIPFGSGRRSCPAKNIAPSTVEIVIANLLYWFDWEVPDGVKNKELNMQEEGSLLLHQIDHPYHRHEALWQLSKEYGPLMLFHIGSKPFLIISSPSMAKQATKQLTHNYLDIAFSPQSDHQREMRKILVSEFLESSIVNHLLVTEIETTVHGLELHPPNVAVNLNKLFLAIAKEIVCKVAFGKNYRQQPIKGPSWEVLVVEALEMLGGSVGDSFPWVGHFIDHVSGWNRKLATSFSNLDSYIESIVDDHKNQSSEVSDDEKDFVHGLLELSSKDDTSGHHLTKEDIKALIMHLGRECAEFYPERFKKFEVDFEMVPFGGGRRSCPAMNIAPATVEIVIANLLYLFDWEVPNGMKNEELNIKEAVLFLFRILQYTARFTGSSMTITKHPPGPQRLPIIGNLHQLVGKHRHQALWKLSQTYGPVMLLYFGSKPYIIISSSALAKQILKTNDLLFCTRPFYEGTKVLTYNYLDIAFSPYDNHWKEMRKVFVSELLGPERAGLFNDVTEMEIEGVVQSIYSHLGTVVNLENKLLALVFAVVCKVAFGKSYREEPFRGATLKEMLDEAKHMLGGSIGDHFPIIGRKLDKLSGWSDRLDKCFSNLDGYVQMVLDEHLDHGGSEISGHEKDFVHALIELSSKDSRGSGLSKDDIKALIMDVLTGGTDTIVVTMVWAMSEIVRNPRVMQKLQNEIRSCIGRKQKIHKADIMKMQYLKMVVKETLRLHSPAPLLIPRECTQHCQVGGYDVFPGTRILINAWAIGRDSRIWGDNSTEFYPERFENVEADFVGENFDMVPFGGGRRSCPAFNQAVTTVELTIANLLHVFDWEVPDGLRNEELNMEEKGSLVVCRKSSLCLVPRKYNWELKQVCNKPGQLLFKGSTHLMKAFICYIQLKETYSHSLIQNFVTNLSNFRSGSVFLFIELKSFFLLVIIIYCTRMILMKMYCNGGLGFVISIRIGFVIYCNITFQLAYVLTYKLLYVLTLLCLDVKVRSNPTKRTNPGSIPFLLIPGHTGPINTKQNFNIYTTLGSHLMEFFTIFPSWLLTTASVFFMLCMFLYTLRSNRSSITSPKLPPSPPKLPIIGHLHKLIGKTHHQALWQLSKQYGPIMLLHIGSKPFLIISSPAMAKQVLKTQDHIFCSRPLSKAAKRLTYDYLDIAFSPQSDHRKEKRKILVSEFLGPKRARSFNHVLVMEIESMVSVLSSQSSNTEVNISKMLLALVKEVVCKVGFGKNYSEPIEGSSWEEILEEAVVMLKGSLSDNFSLVGEIFDKISGWNSKLEKCFGNLDAYIQMIVDDHNNHKIAEISEDEKDFVHRLIEMSSMENASNHQLSKEDVKALIMNVFTGGIDTTVVAMEWAMSEIARSPRVMQKLQNEIRNCTGRIQKNAAEFYPERFEKLDLDSGVANFDMLPFGGGRRSCPAINTAPITVELVIANLLYWFDWELPESLKNKTLNMEEEGSLIIHKKVPLCLVPTKHTWED</sequence>
<keyword evidence="8" id="KW-0560">Oxidoreductase</keyword>
<dbReference type="EMBL" id="JAMZMK010009192">
    <property type="protein sequence ID" value="KAI7736801.1"/>
    <property type="molecule type" value="Genomic_DNA"/>
</dbReference>
<reference evidence="14" key="1">
    <citation type="submission" date="2022-06" db="EMBL/GenBank/DDBJ databases">
        <title>Uncovering the hologenomic basis of an extraordinary plant invasion.</title>
        <authorList>
            <person name="Bieker V.C."/>
            <person name="Martin M.D."/>
            <person name="Gilbert T."/>
            <person name="Hodgins K."/>
            <person name="Battlay P."/>
            <person name="Petersen B."/>
            <person name="Wilson J."/>
        </authorList>
    </citation>
    <scope>NUCLEOTIDE SEQUENCE</scope>
    <source>
        <strain evidence="14">AA19_3_7</strain>
        <tissue evidence="14">Leaf</tissue>
    </source>
</reference>
<keyword evidence="15" id="KW-1185">Reference proteome</keyword>
<feature type="binding site" description="axial binding residue" evidence="12">
    <location>
        <position position="1038"/>
    </location>
    <ligand>
        <name>heme</name>
        <dbReference type="ChEBI" id="CHEBI:30413"/>
    </ligand>
    <ligandPart>
        <name>Fe</name>
        <dbReference type="ChEBI" id="CHEBI:18248"/>
    </ligandPart>
</feature>
<evidence type="ECO:0000256" key="2">
    <source>
        <dbReference type="ARBA" id="ARBA00004721"/>
    </source>
</evidence>
<dbReference type="PROSITE" id="PS00086">
    <property type="entry name" value="CYTOCHROME_P450"/>
    <property type="match status" value="4"/>
</dbReference>
<comment type="pathway">
    <text evidence="2">Secondary metabolite biosynthesis; terpenoid biosynthesis.</text>
</comment>
<evidence type="ECO:0000256" key="11">
    <source>
        <dbReference type="ARBA" id="ARBA00023136"/>
    </source>
</evidence>
<dbReference type="FunFam" id="1.10.630.10:FF:000011">
    <property type="entry name" value="Cytochrome P450 83B1"/>
    <property type="match status" value="1"/>
</dbReference>
<dbReference type="InterPro" id="IPR001128">
    <property type="entry name" value="Cyt_P450"/>
</dbReference>
<organism evidence="14 15">
    <name type="scientific">Ambrosia artemisiifolia</name>
    <name type="common">Common ragweed</name>
    <dbReference type="NCBI Taxonomy" id="4212"/>
    <lineage>
        <taxon>Eukaryota</taxon>
        <taxon>Viridiplantae</taxon>
        <taxon>Streptophyta</taxon>
        <taxon>Embryophyta</taxon>
        <taxon>Tracheophyta</taxon>
        <taxon>Spermatophyta</taxon>
        <taxon>Magnoliopsida</taxon>
        <taxon>eudicotyledons</taxon>
        <taxon>Gunneridae</taxon>
        <taxon>Pentapetalae</taxon>
        <taxon>asterids</taxon>
        <taxon>campanulids</taxon>
        <taxon>Asterales</taxon>
        <taxon>Asteraceae</taxon>
        <taxon>Asteroideae</taxon>
        <taxon>Heliantheae alliance</taxon>
        <taxon>Heliantheae</taxon>
        <taxon>Ambrosia</taxon>
    </lineage>
</organism>
<evidence type="ECO:0000256" key="5">
    <source>
        <dbReference type="ARBA" id="ARBA00022692"/>
    </source>
</evidence>
<evidence type="ECO:0000256" key="3">
    <source>
        <dbReference type="ARBA" id="ARBA00010617"/>
    </source>
</evidence>
<dbReference type="Proteomes" id="UP001206925">
    <property type="component" value="Unassembled WGS sequence"/>
</dbReference>
<keyword evidence="6 12" id="KW-0479">Metal-binding</keyword>
<keyword evidence="9 12" id="KW-0408">Iron</keyword>
<comment type="subcellular location">
    <subcellularLocation>
        <location evidence="1">Membrane</location>
    </subcellularLocation>
</comment>
<dbReference type="InterPro" id="IPR017972">
    <property type="entry name" value="Cyt_P450_CS"/>
</dbReference>
<dbReference type="Pfam" id="PF00067">
    <property type="entry name" value="p450"/>
    <property type="match status" value="6"/>
</dbReference>
<evidence type="ECO:0000256" key="10">
    <source>
        <dbReference type="ARBA" id="ARBA00023033"/>
    </source>
</evidence>
<keyword evidence="5 13" id="KW-0812">Transmembrane</keyword>
<dbReference type="GO" id="GO:0005506">
    <property type="term" value="F:iron ion binding"/>
    <property type="evidence" value="ECO:0007669"/>
    <property type="project" value="InterPro"/>
</dbReference>